<feature type="transmembrane region" description="Helical" evidence="1">
    <location>
        <begin position="21"/>
        <end position="40"/>
    </location>
</feature>
<keyword evidence="1" id="KW-1133">Transmembrane helix</keyword>
<gene>
    <name evidence="2" type="ordered locus">Daci_1961</name>
</gene>
<keyword evidence="3" id="KW-1185">Reference proteome</keyword>
<protein>
    <submittedName>
        <fullName evidence="2">Uncharacterized protein</fullName>
    </submittedName>
</protein>
<proteinExistence type="predicted"/>
<accession>A9BYQ8</accession>
<name>A9BYQ8_DELAS</name>
<evidence type="ECO:0000256" key="1">
    <source>
        <dbReference type="SAM" id="Phobius"/>
    </source>
</evidence>
<evidence type="ECO:0000313" key="3">
    <source>
        <dbReference type="Proteomes" id="UP000000784"/>
    </source>
</evidence>
<keyword evidence="1" id="KW-0812">Transmembrane</keyword>
<evidence type="ECO:0000313" key="2">
    <source>
        <dbReference type="EMBL" id="ABX34601.1"/>
    </source>
</evidence>
<keyword evidence="1" id="KW-0472">Membrane</keyword>
<dbReference type="EMBL" id="CP000884">
    <property type="protein sequence ID" value="ABX34601.1"/>
    <property type="molecule type" value="Genomic_DNA"/>
</dbReference>
<organism evidence="2 3">
    <name type="scientific">Delftia acidovorans (strain DSM 14801 / SPH-1)</name>
    <dbReference type="NCBI Taxonomy" id="398578"/>
    <lineage>
        <taxon>Bacteria</taxon>
        <taxon>Pseudomonadati</taxon>
        <taxon>Pseudomonadota</taxon>
        <taxon>Betaproteobacteria</taxon>
        <taxon>Burkholderiales</taxon>
        <taxon>Comamonadaceae</taxon>
        <taxon>Delftia</taxon>
    </lineage>
</organism>
<reference evidence="2 3" key="1">
    <citation type="journal article" date="2004" name="Appl. Environ. Microbiol.">
        <title>Mineralization of individual congeners of linear alkylbenzenesulfonate by defined pairs of heterotrophic bacteria.</title>
        <authorList>
            <person name="Schleheck D."/>
            <person name="Knepper T.P."/>
            <person name="Fischer K."/>
            <person name="Cook A.M."/>
        </authorList>
    </citation>
    <scope>NUCLEOTIDE SEQUENCE [LARGE SCALE GENOMIC DNA]</scope>
    <source>
        <strain evidence="3">DSM 14801 / SPH-1</strain>
    </source>
</reference>
<reference evidence="3" key="2">
    <citation type="submission" date="2007-11" db="EMBL/GenBank/DDBJ databases">
        <title>Complete sequence of Delftia acidovorans DSM 14801 / SPH-1.</title>
        <authorList>
            <person name="Copeland A."/>
            <person name="Lucas S."/>
            <person name="Lapidus A."/>
            <person name="Barry K."/>
            <person name="Glavina del Rio T."/>
            <person name="Dalin E."/>
            <person name="Tice H."/>
            <person name="Pitluck S."/>
            <person name="Lowry S."/>
            <person name="Clum A."/>
            <person name="Schmutz J."/>
            <person name="Larimer F."/>
            <person name="Land M."/>
            <person name="Hauser L."/>
            <person name="Kyrpides N."/>
            <person name="Kim E."/>
            <person name="Schleheck D."/>
            <person name="Richardson P."/>
        </authorList>
    </citation>
    <scope>NUCLEOTIDE SEQUENCE [LARGE SCALE GENOMIC DNA]</scope>
    <source>
        <strain evidence="3">DSM 14801 / SPH-1</strain>
    </source>
</reference>
<sequence length="105" mass="11765">MRTSLEPSGRLQKIIEFKLSLQYLLSILGAIGMMIVTMYFKGEKAAEEIVALRGDIRELRAELKVKDTTTNGLSGALTLLQFRLETAESDIRVLKQGEPVPRKTK</sequence>
<dbReference type="HOGENOM" id="CLU_2232184_0_0_4"/>
<dbReference type="AlphaFoldDB" id="A9BYQ8"/>
<dbReference type="KEGG" id="dac:Daci_1961"/>
<dbReference type="Proteomes" id="UP000000784">
    <property type="component" value="Chromosome"/>
</dbReference>